<gene>
    <name evidence="2" type="ORF">DH2020_001991</name>
</gene>
<evidence type="ECO:0000313" key="3">
    <source>
        <dbReference type="Proteomes" id="UP001318860"/>
    </source>
</evidence>
<dbReference type="EMBL" id="JABTTQ020000002">
    <property type="protein sequence ID" value="KAK6162150.1"/>
    <property type="molecule type" value="Genomic_DNA"/>
</dbReference>
<dbReference type="InterPro" id="IPR023213">
    <property type="entry name" value="CAT-like_dom_sf"/>
</dbReference>
<dbReference type="InterPro" id="IPR050317">
    <property type="entry name" value="Plant_Fungal_Acyltransferase"/>
</dbReference>
<proteinExistence type="inferred from homology"/>
<reference evidence="2 3" key="1">
    <citation type="journal article" date="2021" name="Comput. Struct. Biotechnol. J.">
        <title>De novo genome assembly of the potent medicinal plant Rehmannia glutinosa using nanopore technology.</title>
        <authorList>
            <person name="Ma L."/>
            <person name="Dong C."/>
            <person name="Song C."/>
            <person name="Wang X."/>
            <person name="Zheng X."/>
            <person name="Niu Y."/>
            <person name="Chen S."/>
            <person name="Feng W."/>
        </authorList>
    </citation>
    <scope>NUCLEOTIDE SEQUENCE [LARGE SCALE GENOMIC DNA]</scope>
    <source>
        <strain evidence="2">DH-2019</strain>
    </source>
</reference>
<dbReference type="PANTHER" id="PTHR31642">
    <property type="entry name" value="TRICHOTHECENE 3-O-ACETYLTRANSFERASE"/>
    <property type="match status" value="1"/>
</dbReference>
<dbReference type="Pfam" id="PF02458">
    <property type="entry name" value="Transferase"/>
    <property type="match status" value="1"/>
</dbReference>
<dbReference type="Gene3D" id="3.30.559.10">
    <property type="entry name" value="Chloramphenicol acetyltransferase-like domain"/>
    <property type="match status" value="2"/>
</dbReference>
<name>A0ABR0XSY5_REHGL</name>
<evidence type="ECO:0000256" key="1">
    <source>
        <dbReference type="ARBA" id="ARBA00009861"/>
    </source>
</evidence>
<comment type="caution">
    <text evidence="2">The sequence shown here is derived from an EMBL/GenBank/DDBJ whole genome shotgun (WGS) entry which is preliminary data.</text>
</comment>
<accession>A0ABR0XSY5</accession>
<dbReference type="Proteomes" id="UP001318860">
    <property type="component" value="Unassembled WGS sequence"/>
</dbReference>
<evidence type="ECO:0000313" key="2">
    <source>
        <dbReference type="EMBL" id="KAK6162150.1"/>
    </source>
</evidence>
<keyword evidence="3" id="KW-1185">Reference proteome</keyword>
<comment type="similarity">
    <text evidence="1">Belongs to the plant acyltransferase family.</text>
</comment>
<dbReference type="PANTHER" id="PTHR31642:SF26">
    <property type="entry name" value="HXXXD-TYPE ACYL-TRANSFERASE FAMILY PROTEIN"/>
    <property type="match status" value="1"/>
</dbReference>
<sequence>MAEVSFICKRTVVSTKPVQPGKFSPLSSLDRVMERNHLRLVFYYDFPTKRRSGEVTKKLRDSISEMLSAFPIVTGRLLRTPDGRWMIKCNDAGLRMVEARVKGSVFEWLQNADREKELKLVHWEQMFHKPYFWSTFYVQITEFEGGGLAIGLSCTHLLSDPICATMMIKAWADMTLSGKIKSPPLFHPLPLQTHENKNTNTTKLQSYLINHYKSAIENPSPISHTKQTTITLQFNQEMVRTCIAMAGIPNQHDHEPSLTPFQALAALFWTRISKVKGMKTALVDMSICLDMRKVLDLDKGFFGNCMVYNRVLGDGLNESKVSKAAAFIEKAVSEMDGDEVMDLIEWLEQEKCENTPWMNGSHLICVNLENVDSYSAVFEGNVSPIRVSYYIEPAVGPGQIVILPSPGGDGPYSRVVAVTLPEDEAEKLLEDALIQKFAPTILVGLKKKLS</sequence>
<protein>
    <submittedName>
        <fullName evidence="2">Uncharacterized protein</fullName>
    </submittedName>
</protein>
<organism evidence="2 3">
    <name type="scientific">Rehmannia glutinosa</name>
    <name type="common">Chinese foxglove</name>
    <dbReference type="NCBI Taxonomy" id="99300"/>
    <lineage>
        <taxon>Eukaryota</taxon>
        <taxon>Viridiplantae</taxon>
        <taxon>Streptophyta</taxon>
        <taxon>Embryophyta</taxon>
        <taxon>Tracheophyta</taxon>
        <taxon>Spermatophyta</taxon>
        <taxon>Magnoliopsida</taxon>
        <taxon>eudicotyledons</taxon>
        <taxon>Gunneridae</taxon>
        <taxon>Pentapetalae</taxon>
        <taxon>asterids</taxon>
        <taxon>lamiids</taxon>
        <taxon>Lamiales</taxon>
        <taxon>Orobanchaceae</taxon>
        <taxon>Rehmannieae</taxon>
        <taxon>Rehmannia</taxon>
    </lineage>
</organism>